<feature type="region of interest" description="Disordered" evidence="1">
    <location>
        <begin position="172"/>
        <end position="235"/>
    </location>
</feature>
<evidence type="ECO:0000313" key="4">
    <source>
        <dbReference type="Proteomes" id="UP001152797"/>
    </source>
</evidence>
<evidence type="ECO:0000256" key="1">
    <source>
        <dbReference type="SAM" id="MobiDB-lite"/>
    </source>
</evidence>
<feature type="compositionally biased region" description="Basic and acidic residues" evidence="1">
    <location>
        <begin position="191"/>
        <end position="205"/>
    </location>
</feature>
<protein>
    <submittedName>
        <fullName evidence="3">Low-affinity glucose transporter HXT3</fullName>
    </submittedName>
</protein>
<name>A0A9P1BKZ0_9DINO</name>
<keyword evidence="3" id="KW-0762">Sugar transport</keyword>
<feature type="region of interest" description="Disordered" evidence="1">
    <location>
        <begin position="313"/>
        <end position="334"/>
    </location>
</feature>
<proteinExistence type="predicted"/>
<feature type="compositionally biased region" description="Basic and acidic residues" evidence="1">
    <location>
        <begin position="212"/>
        <end position="229"/>
    </location>
</feature>
<dbReference type="EMBL" id="CAMXCT030000193">
    <property type="protein sequence ID" value="CAL4762584.1"/>
    <property type="molecule type" value="Genomic_DNA"/>
</dbReference>
<dbReference type="Proteomes" id="UP001152797">
    <property type="component" value="Unassembled WGS sequence"/>
</dbReference>
<dbReference type="GO" id="GO:0003676">
    <property type="term" value="F:nucleic acid binding"/>
    <property type="evidence" value="ECO:0007669"/>
    <property type="project" value="InterPro"/>
</dbReference>
<organism evidence="2">
    <name type="scientific">Cladocopium goreaui</name>
    <dbReference type="NCBI Taxonomy" id="2562237"/>
    <lineage>
        <taxon>Eukaryota</taxon>
        <taxon>Sar</taxon>
        <taxon>Alveolata</taxon>
        <taxon>Dinophyceae</taxon>
        <taxon>Suessiales</taxon>
        <taxon>Symbiodiniaceae</taxon>
        <taxon>Cladocopium</taxon>
    </lineage>
</organism>
<comment type="caution">
    <text evidence="2">The sequence shown here is derived from an EMBL/GenBank/DDBJ whole genome shotgun (WGS) entry which is preliminary data.</text>
</comment>
<sequence>MMKSRHRKCEVAAERMLLEEPTADLSLAGFPASWGEPQMRVFLGPVGDYDSIRVVKDQNDIPVCLVQMRKGHVPALIAARLKTSSLLAEGLKVVLNSNTTPEVPRSLVGYKFQAEERAALFNLRSQTDLNGSPCTILSYDKEASRWLVRLDLEDPADNEILVSESNLLPLWPKTSSSDNGHSGHSPANEPLEQKDDVMEEAHGETPEQMDGEGERAEDGSDHEQEEARAKASRGKVKASHAVVVTGFPLWDSERITEYFARFGELRTILGADKAKHGKRKLLVAYCRKMNARRSQSRVNGAEVDGFTLQAFFPEDAPKKKGQRRRAPGEGAADE</sequence>
<dbReference type="EMBL" id="CAMXCT010000193">
    <property type="protein sequence ID" value="CAI3975272.1"/>
    <property type="molecule type" value="Genomic_DNA"/>
</dbReference>
<dbReference type="InterPro" id="IPR035979">
    <property type="entry name" value="RBD_domain_sf"/>
</dbReference>
<dbReference type="EMBL" id="CAMXCT020000193">
    <property type="protein sequence ID" value="CAL1128647.1"/>
    <property type="molecule type" value="Genomic_DNA"/>
</dbReference>
<evidence type="ECO:0000313" key="3">
    <source>
        <dbReference type="EMBL" id="CAL4762584.1"/>
    </source>
</evidence>
<feature type="compositionally biased region" description="Polar residues" evidence="1">
    <location>
        <begin position="173"/>
        <end position="182"/>
    </location>
</feature>
<gene>
    <name evidence="2" type="ORF">C1SCF055_LOCUS3614</name>
</gene>
<accession>A0A9P1BKZ0</accession>
<evidence type="ECO:0000313" key="2">
    <source>
        <dbReference type="EMBL" id="CAI3975272.1"/>
    </source>
</evidence>
<dbReference type="OrthoDB" id="416943at2759"/>
<dbReference type="AlphaFoldDB" id="A0A9P1BKZ0"/>
<reference evidence="3 4" key="2">
    <citation type="submission" date="2024-05" db="EMBL/GenBank/DDBJ databases">
        <authorList>
            <person name="Chen Y."/>
            <person name="Shah S."/>
            <person name="Dougan E. K."/>
            <person name="Thang M."/>
            <person name="Chan C."/>
        </authorList>
    </citation>
    <scope>NUCLEOTIDE SEQUENCE [LARGE SCALE GENOMIC DNA]</scope>
</reference>
<keyword evidence="4" id="KW-1185">Reference proteome</keyword>
<reference evidence="2" key="1">
    <citation type="submission" date="2022-10" db="EMBL/GenBank/DDBJ databases">
        <authorList>
            <person name="Chen Y."/>
            <person name="Dougan E. K."/>
            <person name="Chan C."/>
            <person name="Rhodes N."/>
            <person name="Thang M."/>
        </authorList>
    </citation>
    <scope>NUCLEOTIDE SEQUENCE</scope>
</reference>
<keyword evidence="3" id="KW-0813">Transport</keyword>
<dbReference type="SUPFAM" id="SSF54928">
    <property type="entry name" value="RNA-binding domain, RBD"/>
    <property type="match status" value="1"/>
</dbReference>